<name>A0ABW7MP96_9FLAO</name>
<proteinExistence type="predicted"/>
<feature type="signal peptide" evidence="1">
    <location>
        <begin position="1"/>
        <end position="24"/>
    </location>
</feature>
<keyword evidence="3" id="KW-1185">Reference proteome</keyword>
<gene>
    <name evidence="2" type="ORF">V8G56_07875</name>
</gene>
<reference evidence="2 3" key="1">
    <citation type="submission" date="2024-02" db="EMBL/GenBank/DDBJ databases">
        <title>A Gaetbulibacter species isolated from tidal flats and genomic insights of their niches.</title>
        <authorList>
            <person name="Ye Y."/>
        </authorList>
    </citation>
    <scope>NUCLEOTIDE SEQUENCE [LARGE SCALE GENOMIC DNA]</scope>
    <source>
        <strain evidence="2 3">KEM-8</strain>
    </source>
</reference>
<evidence type="ECO:0000256" key="1">
    <source>
        <dbReference type="SAM" id="SignalP"/>
    </source>
</evidence>
<dbReference type="NCBIfam" id="TIGR01200">
    <property type="entry name" value="GLPGLI"/>
    <property type="match status" value="1"/>
</dbReference>
<dbReference type="Pfam" id="PF09697">
    <property type="entry name" value="Porph_ging"/>
    <property type="match status" value="1"/>
</dbReference>
<organism evidence="2 3">
    <name type="scientific">Gaetbulibacter aquiaggeris</name>
    <dbReference type="NCBI Taxonomy" id="1735373"/>
    <lineage>
        <taxon>Bacteria</taxon>
        <taxon>Pseudomonadati</taxon>
        <taxon>Bacteroidota</taxon>
        <taxon>Flavobacteriia</taxon>
        <taxon>Flavobacteriales</taxon>
        <taxon>Flavobacteriaceae</taxon>
        <taxon>Gaetbulibacter</taxon>
    </lineage>
</organism>
<dbReference type="EMBL" id="JBAWKC010000002">
    <property type="protein sequence ID" value="MFH6768648.1"/>
    <property type="molecule type" value="Genomic_DNA"/>
</dbReference>
<keyword evidence="1" id="KW-0732">Signal</keyword>
<accession>A0ABW7MP96</accession>
<dbReference type="Proteomes" id="UP001610104">
    <property type="component" value="Unassembled WGS sequence"/>
</dbReference>
<feature type="chain" id="PRO_5045065876" evidence="1">
    <location>
        <begin position="25"/>
        <end position="291"/>
    </location>
</feature>
<protein>
    <submittedName>
        <fullName evidence="2">GLPGLI family protein</fullName>
    </submittedName>
</protein>
<evidence type="ECO:0000313" key="2">
    <source>
        <dbReference type="EMBL" id="MFH6768648.1"/>
    </source>
</evidence>
<evidence type="ECO:0000313" key="3">
    <source>
        <dbReference type="Proteomes" id="UP001610104"/>
    </source>
</evidence>
<dbReference type="InterPro" id="IPR005901">
    <property type="entry name" value="GLPGLI"/>
</dbReference>
<sequence length="291" mass="33735">MKMNSIKISFVTALFFLTSTVTFAQDFQGKAYYFSKTPMNLGAWGARLSEQQKKQVEDRLKNRLEKTYILTFNKTESIYKEDEKLDAISGATDTWGNNFSPGPLYKNVKTKTFVQDQEFYGKQFLIKEELQTLEWKIGTETKQIGNYTCFKATCKRTDFDVSWWNFSWDRLRNNYVENKSDSIKTADVAGLKSETLKEEIDMVEIEAWYTPMIPVSQGPDDYWGLPGLILEISVNNTTLLCSKIVMNPEEKIDIEAPDKGKEVTKKEYQEIISVKMQEMRDNRGRNSGRRP</sequence>
<comment type="caution">
    <text evidence="2">The sequence shown here is derived from an EMBL/GenBank/DDBJ whole genome shotgun (WGS) entry which is preliminary data.</text>
</comment>